<evidence type="ECO:0000313" key="3">
    <source>
        <dbReference type="EMBL" id="AXC48848.1"/>
    </source>
</evidence>
<dbReference type="KEGG" id="pars:DRW48_03310"/>
<keyword evidence="4" id="KW-1185">Reference proteome</keyword>
<evidence type="ECO:0000259" key="2">
    <source>
        <dbReference type="PROSITE" id="PS50925"/>
    </source>
</evidence>
<name>A0A344PHJ3_9RHOB</name>
<dbReference type="AlphaFoldDB" id="A0A344PHJ3"/>
<dbReference type="OrthoDB" id="196105at2"/>
<proteinExistence type="predicted"/>
<dbReference type="GO" id="GO:0071949">
    <property type="term" value="F:FAD binding"/>
    <property type="evidence" value="ECO:0007669"/>
    <property type="project" value="InterPro"/>
</dbReference>
<dbReference type="InterPro" id="IPR036046">
    <property type="entry name" value="Acylphosphatase-like_dom_sf"/>
</dbReference>
<sequence length="166" mass="18179">MYLRPNGQSARRDRQMNTQAGTLRASTAGQLVSVLYRSHALLSRDAFEASGAPAQFAANNRLRGITGYLHIEDGMFYQHLEGEAGAIGPLWNAIAADPRHRDVTEIGGGAIATRRFDRWAMGYNASDHRSLFDWTARSGLSLKGRHYAQVLTAFLEYASAGARVPA</sequence>
<protein>
    <recommendedName>
        <fullName evidence="2">BLUF domain-containing protein</fullName>
    </recommendedName>
</protein>
<feature type="region of interest" description="Disordered" evidence="1">
    <location>
        <begin position="1"/>
        <end position="22"/>
    </location>
</feature>
<dbReference type="EMBL" id="CP030918">
    <property type="protein sequence ID" value="AXC48848.1"/>
    <property type="molecule type" value="Genomic_DNA"/>
</dbReference>
<evidence type="ECO:0000313" key="4">
    <source>
        <dbReference type="Proteomes" id="UP000252023"/>
    </source>
</evidence>
<dbReference type="InterPro" id="IPR007024">
    <property type="entry name" value="BLUF_domain"/>
</dbReference>
<gene>
    <name evidence="3" type="ORF">DRW48_03310</name>
</gene>
<dbReference type="PROSITE" id="PS50925">
    <property type="entry name" value="BLUF"/>
    <property type="match status" value="1"/>
</dbReference>
<dbReference type="Pfam" id="PF04940">
    <property type="entry name" value="BLUF"/>
    <property type="match status" value="1"/>
</dbReference>
<feature type="domain" description="BLUF" evidence="2">
    <location>
        <begin position="31"/>
        <end position="122"/>
    </location>
</feature>
<evidence type="ECO:0000256" key="1">
    <source>
        <dbReference type="SAM" id="MobiDB-lite"/>
    </source>
</evidence>
<dbReference type="SUPFAM" id="SSF54975">
    <property type="entry name" value="Acylphosphatase/BLUF domain-like"/>
    <property type="match status" value="1"/>
</dbReference>
<dbReference type="GO" id="GO:0009882">
    <property type="term" value="F:blue light photoreceptor activity"/>
    <property type="evidence" value="ECO:0007669"/>
    <property type="project" value="InterPro"/>
</dbReference>
<dbReference type="SMART" id="SM01034">
    <property type="entry name" value="BLUF"/>
    <property type="match status" value="1"/>
</dbReference>
<organism evidence="3 4">
    <name type="scientific">Paracoccus suum</name>
    <dbReference type="NCBI Taxonomy" id="2259340"/>
    <lineage>
        <taxon>Bacteria</taxon>
        <taxon>Pseudomonadati</taxon>
        <taxon>Pseudomonadota</taxon>
        <taxon>Alphaproteobacteria</taxon>
        <taxon>Rhodobacterales</taxon>
        <taxon>Paracoccaceae</taxon>
        <taxon>Paracoccus</taxon>
    </lineage>
</organism>
<dbReference type="Proteomes" id="UP000252023">
    <property type="component" value="Chromosome"/>
</dbReference>
<accession>A0A344PHJ3</accession>
<reference evidence="4" key="1">
    <citation type="submission" date="2018-07" db="EMBL/GenBank/DDBJ databases">
        <title>Genome sequencing of Paracoccus sp. SC2-6.</title>
        <authorList>
            <person name="Heo J."/>
            <person name="Kim S.-J."/>
            <person name="Kwon S.-W."/>
        </authorList>
    </citation>
    <scope>NUCLEOTIDE SEQUENCE [LARGE SCALE GENOMIC DNA]</scope>
    <source>
        <strain evidence="4">SC2-6</strain>
    </source>
</reference>
<dbReference type="Gene3D" id="3.30.70.100">
    <property type="match status" value="1"/>
</dbReference>